<sequence length="46" mass="5303">MRLNQCLMNLQQSCKPPIWKPVPIMTVCRPALLYAHGVAYFEADRV</sequence>
<protein>
    <submittedName>
        <fullName evidence="1">Uncharacterized protein</fullName>
    </submittedName>
</protein>
<organism evidence="1 2">
    <name type="scientific">Cavenderia fasciculata</name>
    <name type="common">Slime mold</name>
    <name type="synonym">Dictyostelium fasciculatum</name>
    <dbReference type="NCBI Taxonomy" id="261658"/>
    <lineage>
        <taxon>Eukaryota</taxon>
        <taxon>Amoebozoa</taxon>
        <taxon>Evosea</taxon>
        <taxon>Eumycetozoa</taxon>
        <taxon>Dictyostelia</taxon>
        <taxon>Acytosteliales</taxon>
        <taxon>Cavenderiaceae</taxon>
        <taxon>Cavenderia</taxon>
    </lineage>
</organism>
<name>F4QE02_CACFS</name>
<keyword evidence="2" id="KW-1185">Reference proteome</keyword>
<dbReference type="GeneID" id="14865760"/>
<evidence type="ECO:0000313" key="2">
    <source>
        <dbReference type="Proteomes" id="UP000007797"/>
    </source>
</evidence>
<dbReference type="EMBL" id="GL883029">
    <property type="protein sequence ID" value="EGG13949.1"/>
    <property type="molecule type" value="Genomic_DNA"/>
</dbReference>
<evidence type="ECO:0000313" key="1">
    <source>
        <dbReference type="EMBL" id="EGG13949.1"/>
    </source>
</evidence>
<dbReference type="RefSeq" id="XP_004350657.1">
    <property type="nucleotide sequence ID" value="XM_004350606.1"/>
</dbReference>
<accession>F4QE02</accession>
<reference evidence="2" key="1">
    <citation type="journal article" date="2011" name="Genome Res.">
        <title>Phylogeny-wide analysis of social amoeba genomes highlights ancient origins for complex intercellular communication.</title>
        <authorList>
            <person name="Heidel A.J."/>
            <person name="Lawal H.M."/>
            <person name="Felder M."/>
            <person name="Schilde C."/>
            <person name="Helps N.R."/>
            <person name="Tunggal B."/>
            <person name="Rivero F."/>
            <person name="John U."/>
            <person name="Schleicher M."/>
            <person name="Eichinger L."/>
            <person name="Platzer M."/>
            <person name="Noegel A.A."/>
            <person name="Schaap P."/>
            <person name="Gloeckner G."/>
        </authorList>
    </citation>
    <scope>NUCLEOTIDE SEQUENCE [LARGE SCALE GENOMIC DNA]</scope>
    <source>
        <strain evidence="2">SH3</strain>
    </source>
</reference>
<dbReference type="KEGG" id="dfa:DFA_11710"/>
<proteinExistence type="predicted"/>
<dbReference type="Proteomes" id="UP000007797">
    <property type="component" value="Unassembled WGS sequence"/>
</dbReference>
<gene>
    <name evidence="1" type="ORF">DFA_11710</name>
</gene>
<dbReference type="AlphaFoldDB" id="F4QE02"/>